<sequence length="220" mass="25151">MKHDPLPVTAHESSTITCSVYVLQLSCMWEDVRWLRQSMSVSMSSASTLQARHKMLTAAAQLQDRHGNVLLVTIRDTEGQHSLFSGRWMQVTKLQSQRKSLSTPEEPYALDILIITMQVSLILSVSVCFYVQARHFRLYSQEVEKFISLYCRLSSVLDLDALITQQALREAITDGEVTTARSRHQLILDYIQVREPTTLLQLLSSMYMVNICSFSLDKVY</sequence>
<comment type="caution">
    <text evidence="2">The sequence shown here is derived from an EMBL/GenBank/DDBJ whole genome shotgun (WGS) entry which is preliminary data.</text>
</comment>
<evidence type="ECO:0000313" key="3">
    <source>
        <dbReference type="Proteomes" id="UP001434883"/>
    </source>
</evidence>
<organism evidence="2 3">
    <name type="scientific">Xenoophorus captivus</name>
    <dbReference type="NCBI Taxonomy" id="1517983"/>
    <lineage>
        <taxon>Eukaryota</taxon>
        <taxon>Metazoa</taxon>
        <taxon>Chordata</taxon>
        <taxon>Craniata</taxon>
        <taxon>Vertebrata</taxon>
        <taxon>Euteleostomi</taxon>
        <taxon>Actinopterygii</taxon>
        <taxon>Neopterygii</taxon>
        <taxon>Teleostei</taxon>
        <taxon>Neoteleostei</taxon>
        <taxon>Acanthomorphata</taxon>
        <taxon>Ovalentaria</taxon>
        <taxon>Atherinomorphae</taxon>
        <taxon>Cyprinodontiformes</taxon>
        <taxon>Goodeidae</taxon>
        <taxon>Xenoophorus</taxon>
    </lineage>
</organism>
<keyword evidence="1" id="KW-0812">Transmembrane</keyword>
<dbReference type="PANTHER" id="PTHR21437:SF3">
    <property type="entry name" value="ANKYRIN REPEAT AND FIBRONECTIN TYPE-III DOMAIN-CONTAINING PROTEIN 1"/>
    <property type="match status" value="1"/>
</dbReference>
<evidence type="ECO:0000256" key="1">
    <source>
        <dbReference type="SAM" id="Phobius"/>
    </source>
</evidence>
<evidence type="ECO:0000313" key="2">
    <source>
        <dbReference type="EMBL" id="MEQ2201230.1"/>
    </source>
</evidence>
<feature type="transmembrane region" description="Helical" evidence="1">
    <location>
        <begin position="108"/>
        <end position="131"/>
    </location>
</feature>
<dbReference type="InterPro" id="IPR039269">
    <property type="entry name" value="ANKFN1"/>
</dbReference>
<keyword evidence="3" id="KW-1185">Reference proteome</keyword>
<gene>
    <name evidence="2" type="ORF">XENOCAPTIV_009448</name>
</gene>
<dbReference type="Proteomes" id="UP001434883">
    <property type="component" value="Unassembled WGS sequence"/>
</dbReference>
<keyword evidence="1" id="KW-0472">Membrane</keyword>
<reference evidence="2 3" key="1">
    <citation type="submission" date="2021-06" db="EMBL/GenBank/DDBJ databases">
        <authorList>
            <person name="Palmer J.M."/>
        </authorList>
    </citation>
    <scope>NUCLEOTIDE SEQUENCE [LARGE SCALE GENOMIC DNA]</scope>
    <source>
        <strain evidence="2 3">XC_2019</strain>
        <tissue evidence="2">Muscle</tissue>
    </source>
</reference>
<accession>A0ABV0QZF1</accession>
<protein>
    <submittedName>
        <fullName evidence="2">Uncharacterized protein</fullName>
    </submittedName>
</protein>
<dbReference type="PANTHER" id="PTHR21437">
    <property type="entry name" value="WIDE AWAKE"/>
    <property type="match status" value="1"/>
</dbReference>
<dbReference type="EMBL" id="JAHRIN010027341">
    <property type="protein sequence ID" value="MEQ2201230.1"/>
    <property type="molecule type" value="Genomic_DNA"/>
</dbReference>
<proteinExistence type="predicted"/>
<keyword evidence="1" id="KW-1133">Transmembrane helix</keyword>
<name>A0ABV0QZF1_9TELE</name>